<evidence type="ECO:0000256" key="7">
    <source>
        <dbReference type="ARBA" id="ARBA00022840"/>
    </source>
</evidence>
<evidence type="ECO:0000259" key="13">
    <source>
        <dbReference type="PROSITE" id="PS50110"/>
    </source>
</evidence>
<feature type="compositionally biased region" description="Basic and acidic residues" evidence="11">
    <location>
        <begin position="1113"/>
        <end position="1123"/>
    </location>
</feature>
<dbReference type="PROSITE" id="PS50110">
    <property type="entry name" value="RESPONSE_REGULATORY"/>
    <property type="match status" value="1"/>
</dbReference>
<sequence length="1320" mass="148148">MQEADQKRAAESTYGIENVYVLELSLDGNILYGTENFTQLVGITFSTLIGKCVRSLLLDDEKFEWATQQLLEDDSKSVRVSFTLTPSSEPEEQIFFEDEEMEVPLEQPLELDCIGILIRDSQTNDPSHTLWVMRPLKLFTEIKQEIGQQLTQFLGFGAHLLAEHLQKIKEIPFPNPLPPFETILCRVCDREIQNWFFEQHSEYCLLTHHAEARVQRANDMLNEQRNLLQILLDTLDSTYSQDYPHVYYTNMELGTVLPPSLHDFLKSSSSQTKKSEKIRHFLYNMLLETLRFIDCSLAIHLPSLPSVEDNEQDMPFSSVRLLSPASEVLNAKSLSWCLPQVDDPGLRKLFDDSNALVQKKLDANARLINIMYYAERLRCEVEDQVQTIVEQYVQDHDTQPSSLNKDVLVPSSLDQLESPSPSPSPSFHPLYTDTPTSAYIPSANPSNRLPVLSRANFESVPPVGEKDSPSSIKNIRQFSSTLGPCNSPSSTANTGVPITSRRKSVSTMNAIYGVGSYTSDASPKFRPSFSLERSSLSKHADSPNTPLSKQVGISTIAPNSTSKGHPSIQDYEIIKPISRGTFGTVYLSKKKSVGEIYAIKVLRKVDMILKNQVANVKAEKAILMAQEESPFIAKLYYAFQSKDYLYLVMEFMNGGDCASLLKSLYAIPESWAKIYIAEVVLGLEHLHNLGIIHRDIKPENILMSSSGHLKLADFGLSQMGLRTRQFRLQKAKSVLSPPSFQSPTCFPESNEPLTNSPLILPTSVGLHNLSSDLPQKKKNESFLFSYQSENEGFGSSSSEFTNRNSESESDFGYQKGSRNLFDQSVPFFKIADAPRKFVGTPDYLAPETIQGSTQDDMVDWWALGCVFFECLFGYPPFHSDTPEKVFNNIVANRINWPDLDLYPCSEEALDLIKSFLKLNPEDRLGAKGIQEIKRHPFFEGIKWNDLLSHEAPFVPNLETPLDTVYFDDRGAVNTERNVTPNDTVDEESVHSSGSGRRVQSSLSRQLHSRDRSISGRRHRRFSENMNEFDEFGSFSYKNLSVLDQANKNAIEKIRSELKSKLHIMLPAASSAPNSEVSSAKAPDLQSYSPGVPSFPSVFSSQESTPRKASGVSAEHDFKGKVESTKPNTTDFVKQLHLRKHSMTNVSIASSESDDFLSLDLLQAKNISTDQLTMVKSDEVHSSPLSSPSVNSPTILTSLAPLKVVICVDKVVSFSELIKLLKSYRFQVTVVDDEDKMLRILMSDEKFSLIFLQLDLTRISGISILKIVRSSSCPNRNTPAIALLPSRIDINAAIPRLFDGRLYLPINGYLLRGYIARLCNR</sequence>
<feature type="compositionally biased region" description="Polar residues" evidence="11">
    <location>
        <begin position="480"/>
        <end position="497"/>
    </location>
</feature>
<keyword evidence="5" id="KW-0547">Nucleotide-binding</keyword>
<dbReference type="GO" id="GO:1905287">
    <property type="term" value="P:positive regulation of G2/M transition of mitotic cell cycle involved in cellular response to nitrogen starvation"/>
    <property type="evidence" value="ECO:0007669"/>
    <property type="project" value="EnsemblFungi"/>
</dbReference>
<evidence type="ECO:0000256" key="8">
    <source>
        <dbReference type="ARBA" id="ARBA00047899"/>
    </source>
</evidence>
<dbReference type="InterPro" id="IPR000961">
    <property type="entry name" value="AGC-kinase_C"/>
</dbReference>
<evidence type="ECO:0000256" key="11">
    <source>
        <dbReference type="SAM" id="MobiDB-lite"/>
    </source>
</evidence>
<feature type="domain" description="AGC-kinase C-terminal" evidence="14">
    <location>
        <begin position="939"/>
        <end position="1046"/>
    </location>
</feature>
<dbReference type="OMA" id="AKLYYAF"/>
<comment type="catalytic activity">
    <reaction evidence="8">
        <text>L-threonyl-[protein] + ATP = O-phospho-L-threonyl-[protein] + ADP + H(+)</text>
        <dbReference type="Rhea" id="RHEA:46608"/>
        <dbReference type="Rhea" id="RHEA-COMP:11060"/>
        <dbReference type="Rhea" id="RHEA-COMP:11605"/>
        <dbReference type="ChEBI" id="CHEBI:15378"/>
        <dbReference type="ChEBI" id="CHEBI:30013"/>
        <dbReference type="ChEBI" id="CHEBI:30616"/>
        <dbReference type="ChEBI" id="CHEBI:61977"/>
        <dbReference type="ChEBI" id="CHEBI:456216"/>
        <dbReference type="EC" id="2.7.11.1"/>
    </reaction>
</comment>
<dbReference type="InterPro" id="IPR050236">
    <property type="entry name" value="Ser_Thr_kinase_AGC"/>
</dbReference>
<dbReference type="PROSITE" id="PS51285">
    <property type="entry name" value="AGC_KINASE_CTER"/>
    <property type="match status" value="1"/>
</dbReference>
<dbReference type="RefSeq" id="XP_013024052.1">
    <property type="nucleotide sequence ID" value="XM_013168598.1"/>
</dbReference>
<dbReference type="PANTHER" id="PTHR24356:SF1">
    <property type="entry name" value="SERINE_THREONINE-PROTEIN KINASE GREATWALL"/>
    <property type="match status" value="1"/>
</dbReference>
<dbReference type="GO" id="GO:0005524">
    <property type="term" value="F:ATP binding"/>
    <property type="evidence" value="ECO:0007669"/>
    <property type="project" value="UniProtKB-KW"/>
</dbReference>
<dbReference type="HOGENOM" id="CLU_000709_5_0_1"/>
<feature type="region of interest" description="Disordered" evidence="11">
    <location>
        <begin position="792"/>
        <end position="811"/>
    </location>
</feature>
<feature type="compositionally biased region" description="Polar residues" evidence="11">
    <location>
        <begin position="990"/>
        <end position="1005"/>
    </location>
</feature>
<dbReference type="eggNOG" id="KOG0605">
    <property type="taxonomic scope" value="Eukaryota"/>
</dbReference>
<dbReference type="InterPro" id="IPR011006">
    <property type="entry name" value="CheY-like_superfamily"/>
</dbReference>
<dbReference type="InterPro" id="IPR000719">
    <property type="entry name" value="Prot_kinase_dom"/>
</dbReference>
<evidence type="ECO:0000256" key="5">
    <source>
        <dbReference type="ARBA" id="ARBA00022741"/>
    </source>
</evidence>
<dbReference type="FunFam" id="1.10.510.10:FF:000294">
    <property type="entry name" value="Serine/threonine-protein kinase OXI1"/>
    <property type="match status" value="1"/>
</dbReference>
<evidence type="ECO:0000259" key="14">
    <source>
        <dbReference type="PROSITE" id="PS51285"/>
    </source>
</evidence>
<evidence type="ECO:0000256" key="10">
    <source>
        <dbReference type="PROSITE-ProRule" id="PRU00169"/>
    </source>
</evidence>
<comment type="caution">
    <text evidence="10">Lacks conserved residue(s) required for the propagation of feature annotation.</text>
</comment>
<evidence type="ECO:0000313" key="15">
    <source>
        <dbReference type="EMBL" id="EPY51485.1"/>
    </source>
</evidence>
<feature type="region of interest" description="Disordered" evidence="11">
    <location>
        <begin position="480"/>
        <end position="500"/>
    </location>
</feature>
<dbReference type="GO" id="GO:0000160">
    <property type="term" value="P:phosphorelay signal transduction system"/>
    <property type="evidence" value="ECO:0007669"/>
    <property type="project" value="InterPro"/>
</dbReference>
<name>S9W096_SCHCR</name>
<dbReference type="FunFam" id="1.10.510.10:FF:000340">
    <property type="entry name" value="Serine threonine protein kinase"/>
    <property type="match status" value="1"/>
</dbReference>
<proteinExistence type="predicted"/>
<dbReference type="OrthoDB" id="162894at2759"/>
<feature type="region of interest" description="Disordered" evidence="11">
    <location>
        <begin position="1095"/>
        <end position="1123"/>
    </location>
</feature>
<keyword evidence="2" id="KW-0723">Serine/threonine-protein kinase</keyword>
<dbReference type="Gene3D" id="3.30.200.20">
    <property type="entry name" value="Phosphorylase Kinase, domain 1"/>
    <property type="match status" value="2"/>
</dbReference>
<dbReference type="SMART" id="SM00220">
    <property type="entry name" value="S_TKc"/>
    <property type="match status" value="1"/>
</dbReference>
<dbReference type="InterPro" id="IPR011009">
    <property type="entry name" value="Kinase-like_dom_sf"/>
</dbReference>
<feature type="compositionally biased region" description="Polar residues" evidence="11">
    <location>
        <begin position="542"/>
        <end position="564"/>
    </location>
</feature>
<dbReference type="Proteomes" id="UP000015464">
    <property type="component" value="Unassembled WGS sequence"/>
</dbReference>
<accession>S9W096</accession>
<keyword evidence="6 15" id="KW-0418">Kinase</keyword>
<dbReference type="PROSITE" id="PS00108">
    <property type="entry name" value="PROTEIN_KINASE_ST"/>
    <property type="match status" value="1"/>
</dbReference>
<comment type="catalytic activity">
    <reaction evidence="9">
        <text>L-seryl-[protein] + ATP = O-phospho-L-seryl-[protein] + ADP + H(+)</text>
        <dbReference type="Rhea" id="RHEA:17989"/>
        <dbReference type="Rhea" id="RHEA-COMP:9863"/>
        <dbReference type="Rhea" id="RHEA-COMP:11604"/>
        <dbReference type="ChEBI" id="CHEBI:15378"/>
        <dbReference type="ChEBI" id="CHEBI:29999"/>
        <dbReference type="ChEBI" id="CHEBI:30616"/>
        <dbReference type="ChEBI" id="CHEBI:83421"/>
        <dbReference type="ChEBI" id="CHEBI:456216"/>
        <dbReference type="EC" id="2.7.11.1"/>
    </reaction>
</comment>
<reference evidence="15 16" key="1">
    <citation type="journal article" date="2011" name="Science">
        <title>Comparative functional genomics of the fission yeasts.</title>
        <authorList>
            <person name="Rhind N."/>
            <person name="Chen Z."/>
            <person name="Yassour M."/>
            <person name="Thompson D.A."/>
            <person name="Haas B.J."/>
            <person name="Habib N."/>
            <person name="Wapinski I."/>
            <person name="Roy S."/>
            <person name="Lin M.F."/>
            <person name="Heiman D.I."/>
            <person name="Young S.K."/>
            <person name="Furuya K."/>
            <person name="Guo Y."/>
            <person name="Pidoux A."/>
            <person name="Chen H.M."/>
            <person name="Robbertse B."/>
            <person name="Goldberg J.M."/>
            <person name="Aoki K."/>
            <person name="Bayne E.H."/>
            <person name="Berlin A.M."/>
            <person name="Desjardins C.A."/>
            <person name="Dobbs E."/>
            <person name="Dukaj L."/>
            <person name="Fan L."/>
            <person name="FitzGerald M.G."/>
            <person name="French C."/>
            <person name="Gujja S."/>
            <person name="Hansen K."/>
            <person name="Keifenheim D."/>
            <person name="Levin J.Z."/>
            <person name="Mosher R.A."/>
            <person name="Mueller C.A."/>
            <person name="Pfiffner J."/>
            <person name="Priest M."/>
            <person name="Russ C."/>
            <person name="Smialowska A."/>
            <person name="Swoboda P."/>
            <person name="Sykes S.M."/>
            <person name="Vaughn M."/>
            <person name="Vengrova S."/>
            <person name="Yoder R."/>
            <person name="Zeng Q."/>
            <person name="Allshire R."/>
            <person name="Baulcombe D."/>
            <person name="Birren B.W."/>
            <person name="Brown W."/>
            <person name="Ekwall K."/>
            <person name="Kellis M."/>
            <person name="Leatherwood J."/>
            <person name="Levin H."/>
            <person name="Margalit H."/>
            <person name="Martienssen R."/>
            <person name="Nieduszynski C.A."/>
            <person name="Spatafora J.W."/>
            <person name="Friedman N."/>
            <person name="Dalgaard J.Z."/>
            <person name="Baumann P."/>
            <person name="Niki H."/>
            <person name="Regev A."/>
            <person name="Nusbaum C."/>
        </authorList>
    </citation>
    <scope>NUCLEOTIDE SEQUENCE [LARGE SCALE GENOMIC DNA]</scope>
    <source>
        <strain evidence="16">OY26 / ATCC MYA-4695 / CBS 11777 / NBRC 106824 / NRRL Y48691</strain>
    </source>
</reference>
<keyword evidence="3" id="KW-0597">Phosphoprotein</keyword>
<evidence type="ECO:0000313" key="16">
    <source>
        <dbReference type="Proteomes" id="UP000015464"/>
    </source>
</evidence>
<dbReference type="InterPro" id="IPR001789">
    <property type="entry name" value="Sig_transdc_resp-reg_receiver"/>
</dbReference>
<evidence type="ECO:0000256" key="6">
    <source>
        <dbReference type="ARBA" id="ARBA00022777"/>
    </source>
</evidence>
<evidence type="ECO:0000256" key="3">
    <source>
        <dbReference type="ARBA" id="ARBA00022553"/>
    </source>
</evidence>
<dbReference type="EMBL" id="KE546991">
    <property type="protein sequence ID" value="EPY51485.1"/>
    <property type="molecule type" value="Genomic_DNA"/>
</dbReference>
<feature type="region of interest" description="Disordered" evidence="11">
    <location>
        <begin position="974"/>
        <end position="1018"/>
    </location>
</feature>
<dbReference type="Pfam" id="PF00069">
    <property type="entry name" value="Pkinase"/>
    <property type="match status" value="2"/>
</dbReference>
<protein>
    <recommendedName>
        <fullName evidence="1">non-specific serine/threonine protein kinase</fullName>
        <ecNumber evidence="1">2.7.11.1</ecNumber>
    </recommendedName>
</protein>
<evidence type="ECO:0000259" key="12">
    <source>
        <dbReference type="PROSITE" id="PS50011"/>
    </source>
</evidence>
<dbReference type="PROSITE" id="PS50011">
    <property type="entry name" value="PROTEIN_KINASE_DOM"/>
    <property type="match status" value="1"/>
</dbReference>
<keyword evidence="16" id="KW-1185">Reference proteome</keyword>
<gene>
    <name evidence="15" type="ORF">SPOG_02656</name>
</gene>
<dbReference type="STRING" id="653667.S9W096"/>
<dbReference type="GeneID" id="25036979"/>
<dbReference type="GO" id="GO:0004674">
    <property type="term" value="F:protein serine/threonine kinase activity"/>
    <property type="evidence" value="ECO:0007669"/>
    <property type="project" value="UniProtKB-KW"/>
</dbReference>
<evidence type="ECO:0000256" key="4">
    <source>
        <dbReference type="ARBA" id="ARBA00022679"/>
    </source>
</evidence>
<dbReference type="GO" id="GO:0005634">
    <property type="term" value="C:nucleus"/>
    <property type="evidence" value="ECO:0007669"/>
    <property type="project" value="TreeGrafter"/>
</dbReference>
<dbReference type="GO" id="GO:1902472">
    <property type="term" value="P:regulation of mitotic cytokinesis, division site positioning"/>
    <property type="evidence" value="ECO:0007669"/>
    <property type="project" value="EnsemblFungi"/>
</dbReference>
<keyword evidence="4" id="KW-0808">Transferase</keyword>
<organism evidence="15 16">
    <name type="scientific">Schizosaccharomyces cryophilus (strain OY26 / ATCC MYA-4695 / CBS 11777 / NBRC 106824 / NRRL Y48691)</name>
    <name type="common">Fission yeast</name>
    <dbReference type="NCBI Taxonomy" id="653667"/>
    <lineage>
        <taxon>Eukaryota</taxon>
        <taxon>Fungi</taxon>
        <taxon>Dikarya</taxon>
        <taxon>Ascomycota</taxon>
        <taxon>Taphrinomycotina</taxon>
        <taxon>Schizosaccharomycetes</taxon>
        <taxon>Schizosaccharomycetales</taxon>
        <taxon>Schizosaccharomycetaceae</taxon>
        <taxon>Schizosaccharomyces</taxon>
    </lineage>
</organism>
<feature type="domain" description="Protein kinase" evidence="12">
    <location>
        <begin position="571"/>
        <end position="938"/>
    </location>
</feature>
<dbReference type="CDD" id="cd05611">
    <property type="entry name" value="STKc_Rim15_like"/>
    <property type="match status" value="1"/>
</dbReference>
<dbReference type="InterPro" id="IPR008271">
    <property type="entry name" value="Ser/Thr_kinase_AS"/>
</dbReference>
<dbReference type="SUPFAM" id="SSF56112">
    <property type="entry name" value="Protein kinase-like (PK-like)"/>
    <property type="match status" value="1"/>
</dbReference>
<dbReference type="PANTHER" id="PTHR24356">
    <property type="entry name" value="SERINE/THREONINE-PROTEIN KINASE"/>
    <property type="match status" value="1"/>
</dbReference>
<keyword evidence="7" id="KW-0067">ATP-binding</keyword>
<dbReference type="SUPFAM" id="SSF52172">
    <property type="entry name" value="CheY-like"/>
    <property type="match status" value="1"/>
</dbReference>
<dbReference type="GO" id="GO:0005737">
    <property type="term" value="C:cytoplasm"/>
    <property type="evidence" value="ECO:0007669"/>
    <property type="project" value="TreeGrafter"/>
</dbReference>
<dbReference type="Gene3D" id="1.10.510.10">
    <property type="entry name" value="Transferase(Phosphotransferase) domain 1"/>
    <property type="match status" value="2"/>
</dbReference>
<feature type="domain" description="Response regulatory" evidence="13">
    <location>
        <begin position="1202"/>
        <end position="1318"/>
    </location>
</feature>
<dbReference type="EC" id="2.7.11.1" evidence="1"/>
<evidence type="ECO:0000256" key="2">
    <source>
        <dbReference type="ARBA" id="ARBA00022527"/>
    </source>
</evidence>
<dbReference type="Gene3D" id="3.40.50.2300">
    <property type="match status" value="1"/>
</dbReference>
<feature type="region of interest" description="Disordered" evidence="11">
    <location>
        <begin position="536"/>
        <end position="567"/>
    </location>
</feature>
<dbReference type="GO" id="GO:1900237">
    <property type="term" value="P:positive regulation of induction of conjugation with cellular fusion"/>
    <property type="evidence" value="ECO:0007669"/>
    <property type="project" value="EnsemblFungi"/>
</dbReference>
<evidence type="ECO:0000256" key="9">
    <source>
        <dbReference type="ARBA" id="ARBA00048679"/>
    </source>
</evidence>
<evidence type="ECO:0000256" key="1">
    <source>
        <dbReference type="ARBA" id="ARBA00012513"/>
    </source>
</evidence>
<dbReference type="FunFam" id="3.30.200.20:FF:001008">
    <property type="entry name" value="Serine/threonine-protein kinase cek1"/>
    <property type="match status" value="1"/>
</dbReference>